<protein>
    <submittedName>
        <fullName evidence="1">Uncharacterized protein</fullName>
    </submittedName>
</protein>
<keyword evidence="2" id="KW-1185">Reference proteome</keyword>
<gene>
    <name evidence="1" type="ORF">WKI58_00860</name>
</gene>
<reference evidence="1" key="1">
    <citation type="submission" date="2024-03" db="EMBL/GenBank/DDBJ databases">
        <title>Novel Streptomyces species of biotechnological and ecological value are a feature of Machair soil.</title>
        <authorList>
            <person name="Prole J.R."/>
            <person name="Goodfellow M."/>
            <person name="Allenby N."/>
            <person name="Ward A.C."/>
        </authorList>
    </citation>
    <scope>NUCLEOTIDE SEQUENCE</scope>
    <source>
        <strain evidence="1">MS1.AVA.4</strain>
    </source>
</reference>
<sequence>MTDEQDALLANDGELLEIEIHHRDRSADGTAGDPPGLGSTS</sequence>
<organism evidence="1 2">
    <name type="scientific">Streptomyces pratisoli</name>
    <dbReference type="NCBI Taxonomy" id="3139917"/>
    <lineage>
        <taxon>Bacteria</taxon>
        <taxon>Bacillati</taxon>
        <taxon>Actinomycetota</taxon>
        <taxon>Actinomycetes</taxon>
        <taxon>Kitasatosporales</taxon>
        <taxon>Streptomycetaceae</taxon>
        <taxon>Streptomyces</taxon>
    </lineage>
</organism>
<proteinExistence type="predicted"/>
<accession>A0ACC6Q9T1</accession>
<dbReference type="EMBL" id="JBBKAI010000002">
    <property type="protein sequence ID" value="MEJ8655086.1"/>
    <property type="molecule type" value="Genomic_DNA"/>
</dbReference>
<comment type="caution">
    <text evidence="1">The sequence shown here is derived from an EMBL/GenBank/DDBJ whole genome shotgun (WGS) entry which is preliminary data.</text>
</comment>
<name>A0ACC6Q9T1_9ACTN</name>
<evidence type="ECO:0000313" key="1">
    <source>
        <dbReference type="EMBL" id="MEJ8655086.1"/>
    </source>
</evidence>
<evidence type="ECO:0000313" key="2">
    <source>
        <dbReference type="Proteomes" id="UP001375539"/>
    </source>
</evidence>
<dbReference type="Proteomes" id="UP001375539">
    <property type="component" value="Unassembled WGS sequence"/>
</dbReference>